<dbReference type="Proteomes" id="UP001059596">
    <property type="component" value="Unassembled WGS sequence"/>
</dbReference>
<comment type="caution">
    <text evidence="1">The sequence shown here is derived from an EMBL/GenBank/DDBJ whole genome shotgun (WGS) entry which is preliminary data.</text>
</comment>
<reference evidence="1" key="1">
    <citation type="journal article" date="2023" name="Genome Biol. Evol.">
        <title>Long-read-based Genome Assembly of Drosophila gunungcola Reveals Fewer Chemosensory Genes in Flower-breeding Species.</title>
        <authorList>
            <person name="Negi A."/>
            <person name="Liao B.Y."/>
            <person name="Yeh S.D."/>
        </authorList>
    </citation>
    <scope>NUCLEOTIDE SEQUENCE</scope>
    <source>
        <strain evidence="1">Sukarami</strain>
    </source>
</reference>
<protein>
    <submittedName>
        <fullName evidence="1">Uncharacterized protein</fullName>
    </submittedName>
</protein>
<feature type="non-terminal residue" evidence="1">
    <location>
        <position position="1"/>
    </location>
</feature>
<proteinExistence type="predicted"/>
<dbReference type="EMBL" id="JAMKOV010000138">
    <property type="protein sequence ID" value="KAI8033419.1"/>
    <property type="molecule type" value="Genomic_DNA"/>
</dbReference>
<keyword evidence="2" id="KW-1185">Reference proteome</keyword>
<organism evidence="1 2">
    <name type="scientific">Drosophila gunungcola</name>
    <name type="common">fruit fly</name>
    <dbReference type="NCBI Taxonomy" id="103775"/>
    <lineage>
        <taxon>Eukaryota</taxon>
        <taxon>Metazoa</taxon>
        <taxon>Ecdysozoa</taxon>
        <taxon>Arthropoda</taxon>
        <taxon>Hexapoda</taxon>
        <taxon>Insecta</taxon>
        <taxon>Pterygota</taxon>
        <taxon>Neoptera</taxon>
        <taxon>Endopterygota</taxon>
        <taxon>Diptera</taxon>
        <taxon>Brachycera</taxon>
        <taxon>Muscomorpha</taxon>
        <taxon>Ephydroidea</taxon>
        <taxon>Drosophilidae</taxon>
        <taxon>Drosophila</taxon>
        <taxon>Sophophora</taxon>
    </lineage>
</organism>
<evidence type="ECO:0000313" key="1">
    <source>
        <dbReference type="EMBL" id="KAI8033419.1"/>
    </source>
</evidence>
<sequence length="137" mass="16595">MEMKTIYDQLFDLLDSFDLLDPQLYLHDKLVLNFEYKNCYDSLELTPRRKLRRRFSQSELEFSSAKSYSLGGKQSLLKKYLRNHRLQSHRHKRHRQHFYLRCRLMRLNSNTLLTRYGSLSCNNYVTLISLILKIVVF</sequence>
<evidence type="ECO:0000313" key="2">
    <source>
        <dbReference type="Proteomes" id="UP001059596"/>
    </source>
</evidence>
<name>A0A9P9YBB2_9MUSC</name>
<gene>
    <name evidence="1" type="ORF">M5D96_013821</name>
</gene>
<accession>A0A9P9YBB2</accession>
<dbReference type="AlphaFoldDB" id="A0A9P9YBB2"/>